<keyword evidence="7" id="KW-1185">Reference proteome</keyword>
<feature type="region of interest" description="Disordered" evidence="4">
    <location>
        <begin position="159"/>
        <end position="208"/>
    </location>
</feature>
<dbReference type="Gene3D" id="4.10.280.10">
    <property type="entry name" value="Helix-loop-helix DNA-binding domain"/>
    <property type="match status" value="1"/>
</dbReference>
<dbReference type="PANTHER" id="PTHR11514">
    <property type="entry name" value="MYC"/>
    <property type="match status" value="1"/>
</dbReference>
<proteinExistence type="predicted"/>
<dbReference type="SUPFAM" id="SSF47459">
    <property type="entry name" value="HLH, helix-loop-helix DNA-binding domain"/>
    <property type="match status" value="1"/>
</dbReference>
<protein>
    <recommendedName>
        <fullName evidence="5">BHLH domain-containing protein</fullName>
    </recommendedName>
</protein>
<feature type="compositionally biased region" description="Polar residues" evidence="4">
    <location>
        <begin position="9"/>
        <end position="25"/>
    </location>
</feature>
<evidence type="ECO:0000313" key="7">
    <source>
        <dbReference type="Proteomes" id="UP000006727"/>
    </source>
</evidence>
<evidence type="ECO:0000313" key="6">
    <source>
        <dbReference type="EnsemblPlants" id="Pp3c7_1720V3.2"/>
    </source>
</evidence>
<feature type="region of interest" description="Disordered" evidence="4">
    <location>
        <begin position="1"/>
        <end position="25"/>
    </location>
</feature>
<organism evidence="6 7">
    <name type="scientific">Physcomitrium patens</name>
    <name type="common">Spreading-leaved earth moss</name>
    <name type="synonym">Physcomitrella patens</name>
    <dbReference type="NCBI Taxonomy" id="3218"/>
    <lineage>
        <taxon>Eukaryota</taxon>
        <taxon>Viridiplantae</taxon>
        <taxon>Streptophyta</taxon>
        <taxon>Embryophyta</taxon>
        <taxon>Bryophyta</taxon>
        <taxon>Bryophytina</taxon>
        <taxon>Bryopsida</taxon>
        <taxon>Funariidae</taxon>
        <taxon>Funariales</taxon>
        <taxon>Funariaceae</taxon>
        <taxon>Physcomitrium</taxon>
    </lineage>
</organism>
<reference evidence="6 7" key="1">
    <citation type="journal article" date="2008" name="Science">
        <title>The Physcomitrella genome reveals evolutionary insights into the conquest of land by plants.</title>
        <authorList>
            <person name="Rensing S."/>
            <person name="Lang D."/>
            <person name="Zimmer A."/>
            <person name="Terry A."/>
            <person name="Salamov A."/>
            <person name="Shapiro H."/>
            <person name="Nishiyama T."/>
            <person name="Perroud P.-F."/>
            <person name="Lindquist E."/>
            <person name="Kamisugi Y."/>
            <person name="Tanahashi T."/>
            <person name="Sakakibara K."/>
            <person name="Fujita T."/>
            <person name="Oishi K."/>
            <person name="Shin-I T."/>
            <person name="Kuroki Y."/>
            <person name="Toyoda A."/>
            <person name="Suzuki Y."/>
            <person name="Hashimoto A."/>
            <person name="Yamaguchi K."/>
            <person name="Sugano A."/>
            <person name="Kohara Y."/>
            <person name="Fujiyama A."/>
            <person name="Anterola A."/>
            <person name="Aoki S."/>
            <person name="Ashton N."/>
            <person name="Barbazuk W.B."/>
            <person name="Barker E."/>
            <person name="Bennetzen J."/>
            <person name="Bezanilla M."/>
            <person name="Blankenship R."/>
            <person name="Cho S.H."/>
            <person name="Dutcher S."/>
            <person name="Estelle M."/>
            <person name="Fawcett J.A."/>
            <person name="Gundlach H."/>
            <person name="Hanada K."/>
            <person name="Heyl A."/>
            <person name="Hicks K.A."/>
            <person name="Hugh J."/>
            <person name="Lohr M."/>
            <person name="Mayer K."/>
            <person name="Melkozernov A."/>
            <person name="Murata T."/>
            <person name="Nelson D."/>
            <person name="Pils B."/>
            <person name="Prigge M."/>
            <person name="Reiss B."/>
            <person name="Renner T."/>
            <person name="Rombauts S."/>
            <person name="Rushton P."/>
            <person name="Sanderfoot A."/>
            <person name="Schween G."/>
            <person name="Shiu S.-H."/>
            <person name="Stueber K."/>
            <person name="Theodoulou F.L."/>
            <person name="Tu H."/>
            <person name="Van de Peer Y."/>
            <person name="Verrier P.J."/>
            <person name="Waters E."/>
            <person name="Wood A."/>
            <person name="Yang L."/>
            <person name="Cove D."/>
            <person name="Cuming A."/>
            <person name="Hasebe M."/>
            <person name="Lucas S."/>
            <person name="Mishler D.B."/>
            <person name="Reski R."/>
            <person name="Grigoriev I."/>
            <person name="Quatrano R.S."/>
            <person name="Boore J.L."/>
        </authorList>
    </citation>
    <scope>NUCLEOTIDE SEQUENCE [LARGE SCALE GENOMIC DNA]</scope>
    <source>
        <strain evidence="6 7">cv. Gransden 2004</strain>
    </source>
</reference>
<dbReference type="EnsemblPlants" id="Pp3c7_1720V3.2">
    <property type="protein sequence ID" value="Pp3c7_1720V3.2"/>
    <property type="gene ID" value="Pp3c7_1720"/>
</dbReference>
<dbReference type="InterPro" id="IPR036638">
    <property type="entry name" value="HLH_DNA-bd_sf"/>
</dbReference>
<accession>A0A7I4FT77</accession>
<dbReference type="RefSeq" id="XP_024380019.1">
    <property type="nucleotide sequence ID" value="XM_024524251.2"/>
</dbReference>
<keyword evidence="1" id="KW-0805">Transcription regulation</keyword>
<dbReference type="GeneID" id="112284454"/>
<dbReference type="GO" id="GO:0046983">
    <property type="term" value="F:protein dimerization activity"/>
    <property type="evidence" value="ECO:0007669"/>
    <property type="project" value="InterPro"/>
</dbReference>
<evidence type="ECO:0000256" key="4">
    <source>
        <dbReference type="SAM" id="MobiDB-lite"/>
    </source>
</evidence>
<evidence type="ECO:0000256" key="3">
    <source>
        <dbReference type="SAM" id="Coils"/>
    </source>
</evidence>
<evidence type="ECO:0000256" key="1">
    <source>
        <dbReference type="ARBA" id="ARBA00023015"/>
    </source>
</evidence>
<dbReference type="RefSeq" id="XP_073391287.1">
    <property type="nucleotide sequence ID" value="XM_073535186.1"/>
</dbReference>
<dbReference type="AlphaFoldDB" id="A0A7I4FT77"/>
<dbReference type="EnsemblPlants" id="Pp3c7_1720V3.6">
    <property type="protein sequence ID" value="Pp3c7_1720V3.6"/>
    <property type="gene ID" value="Pp3c7_1720"/>
</dbReference>
<feature type="compositionally biased region" description="Low complexity" evidence="4">
    <location>
        <begin position="159"/>
        <end position="176"/>
    </location>
</feature>
<sequence>MFQIGPQLSCHQNTAANNPTNLESQQLSHRMWSESTEEISPQRLDDLNQPFQSELTLSDQVWRSAISQSLSPNPGIYMHDQSDTQLNSGTDTITKENLFRLNSGTIPPATLDMTSPNALANWALSEVDFRDSQNVNQRSMTRPTSHGLIIPQADQYRSWSGAATSSSMSSQGDSTARFSGSPEPQQPQMRLNPPSNSGSSTLDRASCSDRLSSQFTANIRRTTSCGDQHEIQKALSFFEAQEKQEQWRQQPNIQLDPALTQAANLNDKVDVQKMRLSSSAQQGNIRLPAQYESTNVQKFPSQAWQHDPASLQKSIVDPPIQLPQSSNASLVNQASDFSGSLLRTHSLSEPEVVKEVDTYHLEVADISCDQAPNMQHEPRALASAVTQNITSNLRGRRRWGAEHGSIRGSGPIHAGHDEAAINHMLAERRRRVKQKENFAALRRLVPIISKADKASTLVDAITYLKDLQKEVEELKASKENIEQRYETLDKRCKELEDRNRQLVATLSKDQSNSFNNLNSMKSI</sequence>
<dbReference type="RefSeq" id="XP_073391286.1">
    <property type="nucleotide sequence ID" value="XM_073535185.1"/>
</dbReference>
<dbReference type="Pfam" id="PF00010">
    <property type="entry name" value="HLH"/>
    <property type="match status" value="1"/>
</dbReference>
<dbReference type="PANTHER" id="PTHR11514:SF43">
    <property type="entry name" value="TRANSCRIPTION FACTOR MYC2"/>
    <property type="match status" value="1"/>
</dbReference>
<keyword evidence="2" id="KW-0804">Transcription</keyword>
<dbReference type="Gramene" id="Pp3c7_1720V3.5">
    <property type="protein sequence ID" value="Pp3c7_1720V3.5"/>
    <property type="gene ID" value="Pp3c7_1720"/>
</dbReference>
<dbReference type="Gramene" id="Pp3c7_1720V3.4">
    <property type="protein sequence ID" value="Pp3c7_1720V3.4"/>
    <property type="gene ID" value="Pp3c7_1720"/>
</dbReference>
<name>A0A7I4FT77_PHYPA</name>
<dbReference type="SMART" id="SM00353">
    <property type="entry name" value="HLH"/>
    <property type="match status" value="1"/>
</dbReference>
<dbReference type="Proteomes" id="UP000006727">
    <property type="component" value="Chromosome 7"/>
</dbReference>
<dbReference type="GO" id="GO:0003700">
    <property type="term" value="F:DNA-binding transcription factor activity"/>
    <property type="evidence" value="ECO:0007669"/>
    <property type="project" value="InterPro"/>
</dbReference>
<dbReference type="EnsemblPlants" id="Pp3c7_1720V3.5">
    <property type="protein sequence ID" value="Pp3c7_1720V3.5"/>
    <property type="gene ID" value="Pp3c7_1720"/>
</dbReference>
<dbReference type="Gramene" id="Pp3c7_1720V3.6">
    <property type="protein sequence ID" value="Pp3c7_1720V3.6"/>
    <property type="gene ID" value="Pp3c7_1720"/>
</dbReference>
<dbReference type="InterPro" id="IPR011598">
    <property type="entry name" value="bHLH_dom"/>
</dbReference>
<feature type="domain" description="BHLH" evidence="5">
    <location>
        <begin position="418"/>
        <end position="467"/>
    </location>
</feature>
<dbReference type="EMBL" id="ABEU02000007">
    <property type="status" value="NOT_ANNOTATED_CDS"/>
    <property type="molecule type" value="Genomic_DNA"/>
</dbReference>
<evidence type="ECO:0000259" key="5">
    <source>
        <dbReference type="PROSITE" id="PS50888"/>
    </source>
</evidence>
<feature type="compositionally biased region" description="Polar residues" evidence="4">
    <location>
        <begin position="182"/>
        <end position="208"/>
    </location>
</feature>
<feature type="coiled-coil region" evidence="3">
    <location>
        <begin position="457"/>
        <end position="512"/>
    </location>
</feature>
<reference evidence="6 7" key="2">
    <citation type="journal article" date="2018" name="Plant J.">
        <title>The Physcomitrella patens chromosome-scale assembly reveals moss genome structure and evolution.</title>
        <authorList>
            <person name="Lang D."/>
            <person name="Ullrich K.K."/>
            <person name="Murat F."/>
            <person name="Fuchs J."/>
            <person name="Jenkins J."/>
            <person name="Haas F.B."/>
            <person name="Piednoel M."/>
            <person name="Gundlach H."/>
            <person name="Van Bel M."/>
            <person name="Meyberg R."/>
            <person name="Vives C."/>
            <person name="Morata J."/>
            <person name="Symeonidi A."/>
            <person name="Hiss M."/>
            <person name="Muchero W."/>
            <person name="Kamisugi Y."/>
            <person name="Saleh O."/>
            <person name="Blanc G."/>
            <person name="Decker E.L."/>
            <person name="van Gessel N."/>
            <person name="Grimwood J."/>
            <person name="Hayes R.D."/>
            <person name="Graham S.W."/>
            <person name="Gunter L.E."/>
            <person name="McDaniel S.F."/>
            <person name="Hoernstein S.N.W."/>
            <person name="Larsson A."/>
            <person name="Li F.W."/>
            <person name="Perroud P.F."/>
            <person name="Phillips J."/>
            <person name="Ranjan P."/>
            <person name="Rokshar D.S."/>
            <person name="Rothfels C.J."/>
            <person name="Schneider L."/>
            <person name="Shu S."/>
            <person name="Stevenson D.W."/>
            <person name="Thummler F."/>
            <person name="Tillich M."/>
            <person name="Villarreal Aguilar J.C."/>
            <person name="Widiez T."/>
            <person name="Wong G.K."/>
            <person name="Wymore A."/>
            <person name="Zhang Y."/>
            <person name="Zimmer A.D."/>
            <person name="Quatrano R.S."/>
            <person name="Mayer K.F.X."/>
            <person name="Goodstein D."/>
            <person name="Casacuberta J.M."/>
            <person name="Vandepoele K."/>
            <person name="Reski R."/>
            <person name="Cuming A.C."/>
            <person name="Tuskan G.A."/>
            <person name="Maumus F."/>
            <person name="Salse J."/>
            <person name="Schmutz J."/>
            <person name="Rensing S.A."/>
        </authorList>
    </citation>
    <scope>NUCLEOTIDE SEQUENCE [LARGE SCALE GENOMIC DNA]</scope>
    <source>
        <strain evidence="6 7">cv. Gransden 2004</strain>
    </source>
</reference>
<reference evidence="6" key="3">
    <citation type="submission" date="2020-12" db="UniProtKB">
        <authorList>
            <consortium name="EnsemblPlants"/>
        </authorList>
    </citation>
    <scope>IDENTIFICATION</scope>
</reference>
<gene>
    <name evidence="6" type="primary">LOC112284454</name>
</gene>
<keyword evidence="3" id="KW-0175">Coiled coil</keyword>
<dbReference type="Gramene" id="Pp3c7_1720V3.2">
    <property type="protein sequence ID" value="Pp3c7_1720V3.2"/>
    <property type="gene ID" value="Pp3c7_1720"/>
</dbReference>
<dbReference type="Gramene" id="Pp3c7_1720V3.3">
    <property type="protein sequence ID" value="Pp3c7_1720V3.3"/>
    <property type="gene ID" value="Pp3c7_1720"/>
</dbReference>
<dbReference type="KEGG" id="ppp:112284454"/>
<dbReference type="PROSITE" id="PS50888">
    <property type="entry name" value="BHLH"/>
    <property type="match status" value="1"/>
</dbReference>
<dbReference type="EnsemblPlants" id="Pp3c7_1720V3.4">
    <property type="protein sequence ID" value="Pp3c7_1720V3.4"/>
    <property type="gene ID" value="Pp3c7_1720"/>
</dbReference>
<evidence type="ECO:0000256" key="2">
    <source>
        <dbReference type="ARBA" id="ARBA00023163"/>
    </source>
</evidence>
<dbReference type="EnsemblPlants" id="Pp3c7_1720V3.3">
    <property type="protein sequence ID" value="Pp3c7_1720V3.3"/>
    <property type="gene ID" value="Pp3c7_1720"/>
</dbReference>
<dbReference type="InterPro" id="IPR045084">
    <property type="entry name" value="AIB/MYC-like"/>
</dbReference>